<accession>A0AAV2H5X7</accession>
<evidence type="ECO:0000256" key="3">
    <source>
        <dbReference type="RuleBase" id="RU363129"/>
    </source>
</evidence>
<reference evidence="4 5" key="1">
    <citation type="submission" date="2024-04" db="EMBL/GenBank/DDBJ databases">
        <authorList>
            <consortium name="Genoscope - CEA"/>
            <person name="William W."/>
        </authorList>
    </citation>
    <scope>NUCLEOTIDE SEQUENCE [LARGE SCALE GENOMIC DNA]</scope>
</reference>
<comment type="similarity">
    <text evidence="3">Belongs to the glycosyltransferase 11 family.</text>
</comment>
<dbReference type="EMBL" id="CAXITT010000042">
    <property type="protein sequence ID" value="CAL1529111.1"/>
    <property type="molecule type" value="Genomic_DNA"/>
</dbReference>
<name>A0AAV2H5X7_LYMST</name>
<keyword evidence="3" id="KW-0325">Glycoprotein</keyword>
<comment type="caution">
    <text evidence="4">The sequence shown here is derived from an EMBL/GenBank/DDBJ whole genome shotgun (WGS) entry which is preliminary data.</text>
</comment>
<evidence type="ECO:0000313" key="4">
    <source>
        <dbReference type="EMBL" id="CAL1529111.1"/>
    </source>
</evidence>
<protein>
    <recommendedName>
        <fullName evidence="3">L-Fucosyltransferase</fullName>
        <ecNumber evidence="3">2.4.1.-</ecNumber>
    </recommendedName>
</protein>
<dbReference type="Proteomes" id="UP001497497">
    <property type="component" value="Unassembled WGS sequence"/>
</dbReference>
<dbReference type="Pfam" id="PF01531">
    <property type="entry name" value="Glyco_transf_11"/>
    <property type="match status" value="1"/>
</dbReference>
<dbReference type="GO" id="GO:0032580">
    <property type="term" value="C:Golgi cisterna membrane"/>
    <property type="evidence" value="ECO:0007669"/>
    <property type="project" value="UniProtKB-SubCell"/>
</dbReference>
<gene>
    <name evidence="4" type="ORF">GSLYS_00003266001</name>
</gene>
<keyword evidence="2 3" id="KW-0808">Transferase</keyword>
<evidence type="ECO:0000256" key="1">
    <source>
        <dbReference type="ARBA" id="ARBA00022676"/>
    </source>
</evidence>
<evidence type="ECO:0000256" key="2">
    <source>
        <dbReference type="ARBA" id="ARBA00022679"/>
    </source>
</evidence>
<keyword evidence="3" id="KW-0812">Transmembrane</keyword>
<dbReference type="InterPro" id="IPR002516">
    <property type="entry name" value="Glyco_trans_11"/>
</dbReference>
<organism evidence="4 5">
    <name type="scientific">Lymnaea stagnalis</name>
    <name type="common">Great pond snail</name>
    <name type="synonym">Helix stagnalis</name>
    <dbReference type="NCBI Taxonomy" id="6523"/>
    <lineage>
        <taxon>Eukaryota</taxon>
        <taxon>Metazoa</taxon>
        <taxon>Spiralia</taxon>
        <taxon>Lophotrochozoa</taxon>
        <taxon>Mollusca</taxon>
        <taxon>Gastropoda</taxon>
        <taxon>Heterobranchia</taxon>
        <taxon>Euthyneura</taxon>
        <taxon>Panpulmonata</taxon>
        <taxon>Hygrophila</taxon>
        <taxon>Lymnaeoidea</taxon>
        <taxon>Lymnaeidae</taxon>
        <taxon>Lymnaea</taxon>
    </lineage>
</organism>
<dbReference type="GO" id="GO:0008107">
    <property type="term" value="F:galactoside 2-alpha-L-fucosyltransferase activity"/>
    <property type="evidence" value="ECO:0007669"/>
    <property type="project" value="InterPro"/>
</dbReference>
<comment type="pathway">
    <text evidence="3">Protein modification; protein glycosylation.</text>
</comment>
<keyword evidence="3" id="KW-0735">Signal-anchor</keyword>
<keyword evidence="3" id="KW-0333">Golgi apparatus</keyword>
<dbReference type="PANTHER" id="PTHR11927:SF9">
    <property type="entry name" value="L-FUCOSYLTRANSFERASE"/>
    <property type="match status" value="1"/>
</dbReference>
<dbReference type="EC" id="2.4.1.-" evidence="3"/>
<dbReference type="GO" id="GO:0005975">
    <property type="term" value="P:carbohydrate metabolic process"/>
    <property type="evidence" value="ECO:0007669"/>
    <property type="project" value="InterPro"/>
</dbReference>
<keyword evidence="1 3" id="KW-0328">Glycosyltransferase</keyword>
<comment type="subcellular location">
    <subcellularLocation>
        <location evidence="3">Golgi apparatus</location>
        <location evidence="3">Golgi stack membrane</location>
        <topology evidence="3">Single-pass type II membrane protein</topology>
    </subcellularLocation>
</comment>
<keyword evidence="5" id="KW-1185">Reference proteome</keyword>
<proteinExistence type="inferred from homology"/>
<evidence type="ECO:0000313" key="5">
    <source>
        <dbReference type="Proteomes" id="UP001497497"/>
    </source>
</evidence>
<dbReference type="AlphaFoldDB" id="A0AAV2H5X7"/>
<sequence length="154" mass="17237">MQSDKMIQAIRHRFNSSDLELVGVHVRQRDKYSNPVTLEAPVSFFNNAFAKMRSLLGGSKALFVVAGNNLTWCRDNLKGPDIVVLDDAKAEVHFAVLASCQHGVVSIGTFGWWSAWLSGGHVIYYVRFPIPESTEAVGFVAEDYYPTHWIPVDH</sequence>
<dbReference type="PANTHER" id="PTHR11927">
    <property type="entry name" value="GALACTOSIDE 2-L-FUCOSYLTRANSFERASE"/>
    <property type="match status" value="1"/>
</dbReference>